<sequence>MIFQRSCLVATLSILLSGCGGGDSDSSPQRPSIPPTTSCPDGSCLEDDEFTNPSLPMVPVEPPTIPPTTNCPDGSCLEDDGFTNPSLPMVPVEPPTIPPTTSCPDGSCLEDDGFTNPSLPMVPVEPPTIPPTTSCPDGSCLEDDGFTNPNLPTIPDFTIIGADKAYAANSPVALKVSYGEEDVYSISYLWTQVSGMPVSIQAPDLQEVNFVVPVNIVEAQELVFHLELTSEHSERSETTKIAVYSPLTITPIDMPITALGDQVQIMISGGNDSALHFSSSDSEIATIDTDGLLTPLSPGQVTIKVTQAALGLLPTLSDEISLVIGDAEDTTVYLDIPVEVTNETNTGSYYNVPTMSEDKDTSFTTYARAIFGDEERNAELRKVDGIWKGTLQQMPADTPINLTTHSLDFAGQEIYQQSRELILAEGETQPLTIQQQAVEPENIVTVPIDRCENYIDDKGNIYPIIQRESINSDGMMLHVWGYTKGGQFTRHHDCQPAYIEYYPSGNLESEYYYLHGVNHNNGEISSSHYLDAVNELGDPIKSLEYRHDQHGNYVILDDQPSVYQYYPSGRIRVKAWKAGADYVSARNFGPDSITYSDTPESFYSSLIWHDAEQNREKQSVFNDDGTVQWCKYIDPLTNAEMHYNDCQLTDQFGQVIKNEAELDRQYGIDTNDEPIIEPINECTHFIDIDGAVYPIQSQISSSGYVTTGYYKDEQYIYHNQCKPAMTRFYDSGNPEHAWTFRQGLNTNPDGYTSFAYYDRLDSNGEPLLKMESKIEDELYVIVDDQPSVIKYFINGDIQYQSWMKTNVQGDWVYGRDAGPDIINYGYGVNGQYQQKGLYWYNEVGDILKRKYFDESGQVDFCHYYESGEEPKFDDACFNETELDIEYQIK</sequence>
<dbReference type="InterPro" id="IPR003343">
    <property type="entry name" value="Big_2"/>
</dbReference>
<evidence type="ECO:0000256" key="1">
    <source>
        <dbReference type="SAM" id="MobiDB-lite"/>
    </source>
</evidence>
<dbReference type="OrthoDB" id="9122461at2"/>
<evidence type="ECO:0000313" key="4">
    <source>
        <dbReference type="Proteomes" id="UP000241346"/>
    </source>
</evidence>
<dbReference type="SUPFAM" id="SSF49373">
    <property type="entry name" value="Invasin/intimin cell-adhesion fragments"/>
    <property type="match status" value="1"/>
</dbReference>
<dbReference type="Pfam" id="PF02368">
    <property type="entry name" value="Big_2"/>
    <property type="match status" value="1"/>
</dbReference>
<protein>
    <recommendedName>
        <fullName evidence="2">BIG2 domain-containing protein</fullName>
    </recommendedName>
</protein>
<comment type="caution">
    <text evidence="3">The sequence shown here is derived from an EMBL/GenBank/DDBJ whole genome shotgun (WGS) entry which is preliminary data.</text>
</comment>
<evidence type="ECO:0000259" key="2">
    <source>
        <dbReference type="Pfam" id="PF02368"/>
    </source>
</evidence>
<dbReference type="Proteomes" id="UP000241346">
    <property type="component" value="Unassembled WGS sequence"/>
</dbReference>
<reference evidence="3 4" key="1">
    <citation type="submission" date="2018-03" db="EMBL/GenBank/DDBJ databases">
        <title>Whole genome sequencing of Histamine producing bacteria.</title>
        <authorList>
            <person name="Butler K."/>
        </authorList>
    </citation>
    <scope>NUCLEOTIDE SEQUENCE [LARGE SCALE GENOMIC DNA]</scope>
    <source>
        <strain evidence="3 4">DSM 19138</strain>
    </source>
</reference>
<feature type="domain" description="BIG2" evidence="2">
    <location>
        <begin position="263"/>
        <end position="307"/>
    </location>
</feature>
<name>A0A2T3N9E5_9GAMM</name>
<dbReference type="RefSeq" id="WP_107299809.1">
    <property type="nucleotide sequence ID" value="NZ_PYMB01000012.1"/>
</dbReference>
<dbReference type="Gene3D" id="2.60.40.1080">
    <property type="match status" value="1"/>
</dbReference>
<evidence type="ECO:0000313" key="3">
    <source>
        <dbReference type="EMBL" id="PSW10042.1"/>
    </source>
</evidence>
<dbReference type="AlphaFoldDB" id="A0A2T3N9E5"/>
<proteinExistence type="predicted"/>
<dbReference type="Gene3D" id="2.60.40.3010">
    <property type="match status" value="1"/>
</dbReference>
<feature type="region of interest" description="Disordered" evidence="1">
    <location>
        <begin position="20"/>
        <end position="42"/>
    </location>
</feature>
<dbReference type="InterPro" id="IPR008964">
    <property type="entry name" value="Invasin/intimin_cell_adhesion"/>
</dbReference>
<gene>
    <name evidence="3" type="ORF">C9J01_19485</name>
</gene>
<dbReference type="PROSITE" id="PS51257">
    <property type="entry name" value="PROKAR_LIPOPROTEIN"/>
    <property type="match status" value="1"/>
</dbReference>
<dbReference type="EMBL" id="PYMB01000012">
    <property type="protein sequence ID" value="PSW10042.1"/>
    <property type="molecule type" value="Genomic_DNA"/>
</dbReference>
<organism evidence="3 4">
    <name type="scientific">Photobacterium rosenbergii</name>
    <dbReference type="NCBI Taxonomy" id="294936"/>
    <lineage>
        <taxon>Bacteria</taxon>
        <taxon>Pseudomonadati</taxon>
        <taxon>Pseudomonadota</taxon>
        <taxon>Gammaproteobacteria</taxon>
        <taxon>Vibrionales</taxon>
        <taxon>Vibrionaceae</taxon>
        <taxon>Photobacterium</taxon>
    </lineage>
</organism>
<accession>A0A2T3N9E5</accession>